<feature type="coiled-coil region" evidence="1">
    <location>
        <begin position="280"/>
        <end position="314"/>
    </location>
</feature>
<keyword evidence="3" id="KW-0472">Membrane</keyword>
<reference evidence="4 5" key="1">
    <citation type="submission" date="2022-01" db="EMBL/GenBank/DDBJ databases">
        <title>A chromosome-scale genome assembly of the false clownfish, Amphiprion ocellaris.</title>
        <authorList>
            <person name="Ryu T."/>
        </authorList>
    </citation>
    <scope>NUCLEOTIDE SEQUENCE [LARGE SCALE GENOMIC DNA]</scope>
</reference>
<accession>A0AAQ5Z6H1</accession>
<name>A0AAQ5Z6H1_AMPOC</name>
<organism evidence="4 5">
    <name type="scientific">Amphiprion ocellaris</name>
    <name type="common">Clown anemonefish</name>
    <dbReference type="NCBI Taxonomy" id="80972"/>
    <lineage>
        <taxon>Eukaryota</taxon>
        <taxon>Metazoa</taxon>
        <taxon>Chordata</taxon>
        <taxon>Craniata</taxon>
        <taxon>Vertebrata</taxon>
        <taxon>Euteleostomi</taxon>
        <taxon>Actinopterygii</taxon>
        <taxon>Neopterygii</taxon>
        <taxon>Teleostei</taxon>
        <taxon>Neoteleostei</taxon>
        <taxon>Acanthomorphata</taxon>
        <taxon>Ovalentaria</taxon>
        <taxon>Pomacentridae</taxon>
        <taxon>Amphiprion</taxon>
    </lineage>
</organism>
<dbReference type="Ensembl" id="ENSAOCT00000065919.1">
    <property type="protein sequence ID" value="ENSAOCP00000059325.1"/>
    <property type="gene ID" value="ENSAOCG00000027193.1"/>
</dbReference>
<reference evidence="4" key="3">
    <citation type="submission" date="2025-09" db="UniProtKB">
        <authorList>
            <consortium name="Ensembl"/>
        </authorList>
    </citation>
    <scope>IDENTIFICATION</scope>
</reference>
<dbReference type="Proteomes" id="UP001501940">
    <property type="component" value="Chromosome 8"/>
</dbReference>
<dbReference type="GeneTree" id="ENSGT00390000013981"/>
<feature type="transmembrane region" description="Helical" evidence="3">
    <location>
        <begin position="35"/>
        <end position="55"/>
    </location>
</feature>
<evidence type="ECO:0000256" key="2">
    <source>
        <dbReference type="SAM" id="MobiDB-lite"/>
    </source>
</evidence>
<keyword evidence="3" id="KW-0812">Transmembrane</keyword>
<reference evidence="4" key="2">
    <citation type="submission" date="2025-08" db="UniProtKB">
        <authorList>
            <consortium name="Ensembl"/>
        </authorList>
    </citation>
    <scope>IDENTIFICATION</scope>
</reference>
<evidence type="ECO:0000256" key="1">
    <source>
        <dbReference type="SAM" id="Coils"/>
    </source>
</evidence>
<evidence type="ECO:0000313" key="4">
    <source>
        <dbReference type="Ensembl" id="ENSAOCP00000059325.1"/>
    </source>
</evidence>
<feature type="region of interest" description="Disordered" evidence="2">
    <location>
        <begin position="315"/>
        <end position="387"/>
    </location>
</feature>
<keyword evidence="1" id="KW-0175">Coiled coil</keyword>
<keyword evidence="3" id="KW-1133">Transmembrane helix</keyword>
<sequence>MTARHRKGKSNHKHEDNFFKNEILETEVRSGGNNYTLLLILFLIVVIGGATGAWFCFQQHQTLTYLSDNLMGMQMKIIKLQSSHEEMRQSSNKQQVSGSVEERLNALEESYALAQKQVGMALATAEELKTSDLPAQVLSLHTEMKARLSEMQQATVSLEQLSQLQSMLKGKNEEFDDVRVQVEGLAALSGELSQKVEVLSGSLGEAESKLDERAGQVATLSVTLDGQTAEVLRLKEQLGTYQAQLEASVLEMTAVRELLENEQSQRIQQASVEEQLDTVRQSLQDQNSAAQSLHSDLEAQLENIQRQVTQIVGETQAPAEQTEKETAPAAEEDDDEAEEEAASEAEEEQPGVEEEVLEEEEEQQDVAAEEEPQEEDEEDESLETEDK</sequence>
<proteinExistence type="predicted"/>
<dbReference type="AlphaFoldDB" id="A0AAQ5Z6H1"/>
<evidence type="ECO:0000256" key="3">
    <source>
        <dbReference type="SAM" id="Phobius"/>
    </source>
</evidence>
<protein>
    <submittedName>
        <fullName evidence="4">Uncharacterized protein</fullName>
    </submittedName>
</protein>
<keyword evidence="5" id="KW-1185">Reference proteome</keyword>
<evidence type="ECO:0000313" key="5">
    <source>
        <dbReference type="Proteomes" id="UP001501940"/>
    </source>
</evidence>
<feature type="compositionally biased region" description="Acidic residues" evidence="2">
    <location>
        <begin position="330"/>
        <end position="387"/>
    </location>
</feature>
<dbReference type="SUPFAM" id="SSF57997">
    <property type="entry name" value="Tropomyosin"/>
    <property type="match status" value="1"/>
</dbReference>